<dbReference type="Pfam" id="PF20286">
    <property type="entry name" value="divDNApol"/>
    <property type="match status" value="1"/>
</dbReference>
<proteinExistence type="predicted"/>
<organism evidence="1">
    <name type="scientific">Myoviridae sp. ctijX18</name>
    <dbReference type="NCBI Taxonomy" id="2825154"/>
    <lineage>
        <taxon>Viruses</taxon>
        <taxon>Duplodnaviria</taxon>
        <taxon>Heunggongvirae</taxon>
        <taxon>Uroviricota</taxon>
        <taxon>Caudoviricetes</taxon>
    </lineage>
</organism>
<dbReference type="EMBL" id="BK016133">
    <property type="protein sequence ID" value="DAF97399.1"/>
    <property type="molecule type" value="Genomic_DNA"/>
</dbReference>
<name>A0A8S5USE4_9CAUD</name>
<accession>A0A8S5USE4</accession>
<dbReference type="InterPro" id="IPR043502">
    <property type="entry name" value="DNA/RNA_pol_sf"/>
</dbReference>
<dbReference type="SUPFAM" id="SSF56672">
    <property type="entry name" value="DNA/RNA polymerases"/>
    <property type="match status" value="1"/>
</dbReference>
<reference evidence="1" key="1">
    <citation type="journal article" date="2021" name="Proc. Natl. Acad. Sci. U.S.A.">
        <title>A Catalog of Tens of Thousands of Viruses from Human Metagenomes Reveals Hidden Associations with Chronic Diseases.</title>
        <authorList>
            <person name="Tisza M.J."/>
            <person name="Buck C.B."/>
        </authorList>
    </citation>
    <scope>NUCLEOTIDE SEQUENCE</scope>
    <source>
        <strain evidence="1">CtijX18</strain>
    </source>
</reference>
<dbReference type="InterPro" id="IPR046908">
    <property type="entry name" value="divDNApol"/>
</dbReference>
<protein>
    <submittedName>
        <fullName evidence="1">DNA polymerase</fullName>
    </submittedName>
</protein>
<evidence type="ECO:0000313" key="1">
    <source>
        <dbReference type="EMBL" id="DAF97399.1"/>
    </source>
</evidence>
<sequence length="735" mass="85061">MSTSAIIRNDLSGINVKNYDLKENVFVLQANEYTRKLNPVGDYVEQQAKFLSVMESIPFEEAKEFVATNIKPNGLFPIKNPKIKCVRKDENGDRYEDDTSTLLQYLKETFVGEEIMAATFTTFMPHKRKMSYISQYVEEAFPKRKALKKRQFQMKQMGNAVGEAFANNGQNNIKRSINSISGASSLPSTPIYCISMHPVLTSNCRMTSGYANANNEKLLGGNRHYHSADVAINNLVALTTNIDLEAVKSVLDKYNLYVPNTEELFDYILECTRNYWRWPEKEQLIKEFLFKCTREERACIAYIYDLHAMKKFNEEFMYEFIGKLSEKVERIPGLELEEAGQIFNSALDEIKIHAIQVHSDKVIGERESEYVKTETVLDMASQVINTYHVFQEYKDYIQTFLRSRHLPSSLAMLPAILRKVVLMSDTDSSIFTTEAWTKWYTNKSRGFKDKQLSTGVYSAMVMLSSLTLKHLLATMSANLGVPEKYIWGIAMKNEFNFVIFVNLNRTKHYIATIAIQEGNVYSELDIEKKGVHMRNSNSPQDIIKHAEQIMERLYNFHSDEKIRVLDILKEVADAERKIIHSLEKGEPIYYRSTQIKEKDSYKKEEDQSPFANYKFWNETFGKHYGMTDPPPYSSFNVKLDIANKTDMENWLNSFVNQELANDIRENMRKRKKDYLGTINIPYGVFTSQPIPAEIIPMVAKRDIVINLCAPYYIALEAVGFFFFDKFNSKLISDYY</sequence>